<keyword evidence="1" id="KW-0472">Membrane</keyword>
<comment type="caution">
    <text evidence="2">The sequence shown here is derived from an EMBL/GenBank/DDBJ whole genome shotgun (WGS) entry which is preliminary data.</text>
</comment>
<evidence type="ECO:0000313" key="2">
    <source>
        <dbReference type="EMBL" id="NYT73327.1"/>
    </source>
</evidence>
<keyword evidence="1" id="KW-0812">Transmembrane</keyword>
<organism evidence="2 3">
    <name type="scientific">Vreelandella sedimenti</name>
    <dbReference type="NCBI Taxonomy" id="2729618"/>
    <lineage>
        <taxon>Bacteria</taxon>
        <taxon>Pseudomonadati</taxon>
        <taxon>Pseudomonadota</taxon>
        <taxon>Gammaproteobacteria</taxon>
        <taxon>Oceanospirillales</taxon>
        <taxon>Halomonadaceae</taxon>
        <taxon>Vreelandella</taxon>
    </lineage>
</organism>
<evidence type="ECO:0000313" key="3">
    <source>
        <dbReference type="Proteomes" id="UP000520876"/>
    </source>
</evidence>
<feature type="transmembrane region" description="Helical" evidence="1">
    <location>
        <begin position="38"/>
        <end position="61"/>
    </location>
</feature>
<dbReference type="EMBL" id="JACCGK010000010">
    <property type="protein sequence ID" value="NYT73327.1"/>
    <property type="molecule type" value="Genomic_DNA"/>
</dbReference>
<reference evidence="2 3" key="1">
    <citation type="submission" date="2020-07" db="EMBL/GenBank/DDBJ databases">
        <title>Halomonas sp. QX-2 draft genome sequence.</title>
        <authorList>
            <person name="Qiu X."/>
        </authorList>
    </citation>
    <scope>NUCLEOTIDE SEQUENCE [LARGE SCALE GENOMIC DNA]</scope>
    <source>
        <strain evidence="2 3">QX-2</strain>
    </source>
</reference>
<evidence type="ECO:0000256" key="1">
    <source>
        <dbReference type="SAM" id="Phobius"/>
    </source>
</evidence>
<dbReference type="RefSeq" id="WP_180092657.1">
    <property type="nucleotide sequence ID" value="NZ_CAXAZJ010000019.1"/>
</dbReference>
<name>A0A7Z0SM71_9GAMM</name>
<dbReference type="AlphaFoldDB" id="A0A7Z0SM71"/>
<gene>
    <name evidence="2" type="ORF">HZU72_12930</name>
</gene>
<accession>A0A7Z0SM71</accession>
<proteinExistence type="predicted"/>
<dbReference type="Proteomes" id="UP000520876">
    <property type="component" value="Unassembled WGS sequence"/>
</dbReference>
<protein>
    <submittedName>
        <fullName evidence="2">Uncharacterized protein</fullName>
    </submittedName>
</protein>
<feature type="transmembrane region" description="Helical" evidence="1">
    <location>
        <begin position="68"/>
        <end position="87"/>
    </location>
</feature>
<keyword evidence="3" id="KW-1185">Reference proteome</keyword>
<feature type="transmembrane region" description="Helical" evidence="1">
    <location>
        <begin position="107"/>
        <end position="125"/>
    </location>
</feature>
<keyword evidence="1" id="KW-1133">Transmembrane helix</keyword>
<sequence>MLVTEPSHSKCFFQKFSVERQTLFSDIWLSKNPGTLSYLQYFTLRITLSLTSFLALPMILFNAESIEIIIAVFSVEASSTTLIFSQIKTKGTTVWLLSYTEDEIIEFTNTIGVAGTGVLVVIYLLV</sequence>